<proteinExistence type="predicted"/>
<dbReference type="AlphaFoldDB" id="A0A380DR15"/>
<evidence type="ECO:0000313" key="2">
    <source>
        <dbReference type="EMBL" id="SUK42442.1"/>
    </source>
</evidence>
<dbReference type="Proteomes" id="UP000254502">
    <property type="component" value="Unassembled WGS sequence"/>
</dbReference>
<gene>
    <name evidence="2" type="primary">betT_2</name>
    <name evidence="2" type="ORF">NCTC5664_01133</name>
</gene>
<feature type="transmembrane region" description="Helical" evidence="1">
    <location>
        <begin position="15"/>
        <end position="38"/>
    </location>
</feature>
<sequence>MLVGGERALEVLKTASILASVPLIVIFIFMMISFLIILGRDRIKLETRAEKLKEVERRSLRIVQVSEEEQDDNLNSINDA</sequence>
<keyword evidence="1" id="KW-0472">Membrane</keyword>
<keyword evidence="1" id="KW-1133">Transmembrane helix</keyword>
<reference evidence="2 3" key="1">
    <citation type="submission" date="2018-06" db="EMBL/GenBank/DDBJ databases">
        <authorList>
            <consortium name="Pathogen Informatics"/>
            <person name="Doyle S."/>
        </authorList>
    </citation>
    <scope>NUCLEOTIDE SEQUENCE [LARGE SCALE GENOMIC DNA]</scope>
    <source>
        <strain evidence="2 3">NCTC5664</strain>
    </source>
</reference>
<dbReference type="EMBL" id="UHAQ01000002">
    <property type="protein sequence ID" value="SUK42442.1"/>
    <property type="molecule type" value="Genomic_DNA"/>
</dbReference>
<protein>
    <submittedName>
        <fullName evidence="2">High-affinity choline uptake protein BetT</fullName>
    </submittedName>
</protein>
<evidence type="ECO:0000313" key="3">
    <source>
        <dbReference type="Proteomes" id="UP000254502"/>
    </source>
</evidence>
<accession>A0A380DR15</accession>
<name>A0A380DR15_STAAU</name>
<evidence type="ECO:0000256" key="1">
    <source>
        <dbReference type="SAM" id="Phobius"/>
    </source>
</evidence>
<keyword evidence="1" id="KW-0812">Transmembrane</keyword>
<organism evidence="2 3">
    <name type="scientific">Staphylococcus aureus</name>
    <dbReference type="NCBI Taxonomy" id="1280"/>
    <lineage>
        <taxon>Bacteria</taxon>
        <taxon>Bacillati</taxon>
        <taxon>Bacillota</taxon>
        <taxon>Bacilli</taxon>
        <taxon>Bacillales</taxon>
        <taxon>Staphylococcaceae</taxon>
        <taxon>Staphylococcus</taxon>
    </lineage>
</organism>